<dbReference type="AlphaFoldDB" id="A0A098M5B8"/>
<reference evidence="2 3" key="2">
    <citation type="submission" date="2014-10" db="EMBL/GenBank/DDBJ databases">
        <title>Comparative genomics of the Paenibacillus odorifer group.</title>
        <authorList>
            <person name="Tsai Y.-C."/>
            <person name="Martin N."/>
            <person name="Korlach J."/>
            <person name="Wiedmann M."/>
        </authorList>
    </citation>
    <scope>NUCLEOTIDE SEQUENCE [LARGE SCALE GENOMIC DNA]</scope>
    <source>
        <strain evidence="2 3">DSM 18334</strain>
    </source>
</reference>
<dbReference type="CDD" id="cd03116">
    <property type="entry name" value="MobB"/>
    <property type="match status" value="1"/>
</dbReference>
<evidence type="ECO:0000259" key="1">
    <source>
        <dbReference type="Pfam" id="PF03205"/>
    </source>
</evidence>
<protein>
    <recommendedName>
        <fullName evidence="1">Molybdopterin-guanine dinucleotide biosynthesis protein B (MobB) domain-containing protein</fullName>
    </recommendedName>
</protein>
<dbReference type="InterPro" id="IPR027417">
    <property type="entry name" value="P-loop_NTPase"/>
</dbReference>
<dbReference type="eggNOG" id="COG1763">
    <property type="taxonomic scope" value="Bacteria"/>
</dbReference>
<evidence type="ECO:0000313" key="2">
    <source>
        <dbReference type="EMBL" id="KGE17241.1"/>
    </source>
</evidence>
<name>A0A098M5B8_9BACL</name>
<dbReference type="GO" id="GO:0006777">
    <property type="term" value="P:Mo-molybdopterin cofactor biosynthetic process"/>
    <property type="evidence" value="ECO:0007669"/>
    <property type="project" value="InterPro"/>
</dbReference>
<dbReference type="InterPro" id="IPR052539">
    <property type="entry name" value="MGD_biosynthesis_adapter"/>
</dbReference>
<dbReference type="Proteomes" id="UP000029734">
    <property type="component" value="Unassembled WGS sequence"/>
</dbReference>
<dbReference type="PANTHER" id="PTHR40072">
    <property type="entry name" value="MOLYBDOPTERIN-GUANINE DINUCLEOTIDE BIOSYNTHESIS ADAPTER PROTEIN-RELATED"/>
    <property type="match status" value="1"/>
</dbReference>
<accession>A0A098M5B8</accession>
<dbReference type="PANTHER" id="PTHR40072:SF1">
    <property type="entry name" value="MOLYBDOPTERIN-GUANINE DINUCLEOTIDE BIOSYNTHESIS ADAPTER PROTEIN"/>
    <property type="match status" value="1"/>
</dbReference>
<dbReference type="NCBIfam" id="TIGR00176">
    <property type="entry name" value="mobB"/>
    <property type="match status" value="1"/>
</dbReference>
<organism evidence="2 3">
    <name type="scientific">Paenibacillus wynnii</name>
    <dbReference type="NCBI Taxonomy" id="268407"/>
    <lineage>
        <taxon>Bacteria</taxon>
        <taxon>Bacillati</taxon>
        <taxon>Bacillota</taxon>
        <taxon>Bacilli</taxon>
        <taxon>Bacillales</taxon>
        <taxon>Paenibacillaceae</taxon>
        <taxon>Paenibacillus</taxon>
    </lineage>
</organism>
<feature type="domain" description="Molybdopterin-guanine dinucleotide biosynthesis protein B (MobB)" evidence="1">
    <location>
        <begin position="8"/>
        <end position="130"/>
    </location>
</feature>
<comment type="caution">
    <text evidence="2">The sequence shown here is derived from an EMBL/GenBank/DDBJ whole genome shotgun (WGS) entry which is preliminary data.</text>
</comment>
<dbReference type="Pfam" id="PF03205">
    <property type="entry name" value="MobB"/>
    <property type="match status" value="1"/>
</dbReference>
<dbReference type="OrthoDB" id="9786803at2"/>
<dbReference type="InterPro" id="IPR004435">
    <property type="entry name" value="MobB_dom"/>
</dbReference>
<dbReference type="GO" id="GO:0005525">
    <property type="term" value="F:GTP binding"/>
    <property type="evidence" value="ECO:0007669"/>
    <property type="project" value="InterPro"/>
</dbReference>
<dbReference type="EMBL" id="JQCR01000003">
    <property type="protein sequence ID" value="KGE17241.1"/>
    <property type="molecule type" value="Genomic_DNA"/>
</dbReference>
<dbReference type="SUPFAM" id="SSF52540">
    <property type="entry name" value="P-loop containing nucleoside triphosphate hydrolases"/>
    <property type="match status" value="1"/>
</dbReference>
<dbReference type="Gene3D" id="3.40.50.300">
    <property type="entry name" value="P-loop containing nucleotide triphosphate hydrolases"/>
    <property type="match status" value="1"/>
</dbReference>
<evidence type="ECO:0000313" key="3">
    <source>
        <dbReference type="Proteomes" id="UP000029734"/>
    </source>
</evidence>
<keyword evidence="3" id="KW-1185">Reference proteome</keyword>
<dbReference type="STRING" id="268407.PWYN_21685"/>
<sequence>MPHKTSVWQIVGYKNSGKTTLVCALIERLRQQGYTVAVIKHDHHGFEIDHPHTDTWRQRESGASAVAITNSMRTARIEEQGSGLRELVESFQSYDYILVEGFKNEHYPKLVLIHEKKGLELLSLTAVSALVVWESMWSTVNSLRPTEIPQYDINDIPEITLHLSQQRY</sequence>
<proteinExistence type="predicted"/>
<reference evidence="2 3" key="1">
    <citation type="submission" date="2014-08" db="EMBL/GenBank/DDBJ databases">
        <authorList>
            <person name="den Bakker H.C."/>
        </authorList>
    </citation>
    <scope>NUCLEOTIDE SEQUENCE [LARGE SCALE GENOMIC DNA]</scope>
    <source>
        <strain evidence="2 3">DSM 18334</strain>
    </source>
</reference>
<gene>
    <name evidence="2" type="ORF">PWYN_21685</name>
</gene>